<dbReference type="PDBsum" id="6TZY"/>
<reference evidence="6" key="3">
    <citation type="submission" date="2021-01" db="PDB data bank">
        <title>High-resolution structure of phosphatidic acid phosphohydrolase from Tetrahymena thermophila.</title>
        <authorList>
            <person name="Khayyo V.I."/>
            <person name="Airola M.V."/>
        </authorList>
    </citation>
    <scope>X-RAY CRYSTALLOGRAPHY (1.95 ANGSTROMS) OF 21-321</scope>
</reference>
<reference evidence="3" key="1">
    <citation type="journal article" date="2006" name="PLoS Biol.">
        <title>Macronuclear genome sequence of the ciliate Tetrahymena thermophila, a model eukaryote.</title>
        <authorList>
            <person name="Eisen J.A."/>
            <person name="Coyne R.S."/>
            <person name="Wu M."/>
            <person name="Wu D."/>
            <person name="Thiagarajan M."/>
            <person name="Wortman J.R."/>
            <person name="Badger J.H."/>
            <person name="Ren Q."/>
            <person name="Amedeo P."/>
            <person name="Jones K.M."/>
            <person name="Tallon L.J."/>
            <person name="Delcher A.L."/>
            <person name="Salzberg S.L."/>
            <person name="Silva J.C."/>
            <person name="Haas B.J."/>
            <person name="Majoros W.H."/>
            <person name="Farzad M."/>
            <person name="Carlton J.M."/>
            <person name="Smith R.K. Jr."/>
            <person name="Garg J."/>
            <person name="Pearlman R.E."/>
            <person name="Karrer K.M."/>
            <person name="Sun L."/>
            <person name="Manning G."/>
            <person name="Elde N.C."/>
            <person name="Turkewitz A.P."/>
            <person name="Asai D.J."/>
            <person name="Wilkes D.E."/>
            <person name="Wang Y."/>
            <person name="Cai H."/>
            <person name="Collins K."/>
            <person name="Stewart B.A."/>
            <person name="Lee S.R."/>
            <person name="Wilamowska K."/>
            <person name="Weinberg Z."/>
            <person name="Ruzzo W.L."/>
            <person name="Wloga D."/>
            <person name="Gaertig J."/>
            <person name="Frankel J."/>
            <person name="Tsao C.-C."/>
            <person name="Gorovsky M.A."/>
            <person name="Keeling P.J."/>
            <person name="Waller R.F."/>
            <person name="Patron N.J."/>
            <person name="Cherry J.M."/>
            <person name="Stover N.A."/>
            <person name="Krieger C.J."/>
            <person name="del Toro C."/>
            <person name="Ryder H.F."/>
            <person name="Williamson S.C."/>
            <person name="Barbeau R.A."/>
            <person name="Hamilton E.P."/>
            <person name="Orias E."/>
        </authorList>
    </citation>
    <scope>NUCLEOTIDE SEQUENCE [LARGE SCALE GENOMIC DNA]</scope>
    <source>
        <strain evidence="3">SB210</strain>
    </source>
</reference>
<keyword evidence="3" id="KW-1185">Reference proteome</keyword>
<keyword evidence="4 5" id="KW-0002">3D-structure</keyword>
<dbReference type="SMART" id="SM00775">
    <property type="entry name" value="LNS2"/>
    <property type="match status" value="1"/>
</dbReference>
<dbReference type="InParanoid" id="I7MFJ3"/>
<dbReference type="STRING" id="312017.I7MFJ3"/>
<organism evidence="2 3">
    <name type="scientific">Tetrahymena thermophila (strain SB210)</name>
    <dbReference type="NCBI Taxonomy" id="312017"/>
    <lineage>
        <taxon>Eukaryota</taxon>
        <taxon>Sar</taxon>
        <taxon>Alveolata</taxon>
        <taxon>Ciliophora</taxon>
        <taxon>Intramacronucleata</taxon>
        <taxon>Oligohymenophorea</taxon>
        <taxon>Hymenostomatida</taxon>
        <taxon>Tetrahymenina</taxon>
        <taxon>Tetrahymenidae</taxon>
        <taxon>Tetrahymena</taxon>
    </lineage>
</organism>
<dbReference type="Pfam" id="PF08235">
    <property type="entry name" value="LNS2"/>
    <property type="match status" value="1"/>
</dbReference>
<dbReference type="PDB" id="6TZZ">
    <property type="method" value="X-ray"/>
    <property type="resolution" value="3.00 A"/>
    <property type="chains" value="A/B=1-321"/>
</dbReference>
<dbReference type="GeneID" id="7839409"/>
<feature type="binding site" evidence="5">
    <location>
        <position position="268"/>
    </location>
    <ligand>
        <name>Mg(2+)</name>
        <dbReference type="ChEBI" id="CHEBI:18420"/>
    </ligand>
</feature>
<accession>I7MFJ3</accession>
<evidence type="ECO:0007829" key="5">
    <source>
        <dbReference type="PDB" id="6TZZ"/>
    </source>
</evidence>
<dbReference type="GO" id="GO:0008195">
    <property type="term" value="F:phosphatidate phosphatase activity"/>
    <property type="evidence" value="ECO:0007669"/>
    <property type="project" value="TreeGrafter"/>
</dbReference>
<dbReference type="PDB" id="6TZY">
    <property type="method" value="X-ray"/>
    <property type="resolution" value="3.00 A"/>
    <property type="chains" value="A/B/C/D=1-321"/>
</dbReference>
<dbReference type="GO" id="GO:0046872">
    <property type="term" value="F:metal ion binding"/>
    <property type="evidence" value="ECO:0007669"/>
    <property type="project" value="UniProtKB-KW"/>
</dbReference>
<protein>
    <submittedName>
        <fullName evidence="2">Nuclear elongation and deformation protein</fullName>
    </submittedName>
</protein>
<feature type="binding site" evidence="4">
    <location>
        <position position="268"/>
    </location>
    <ligand>
        <name>Ca(2+)</name>
        <dbReference type="ChEBI" id="CHEBI:29108"/>
    </ligand>
</feature>
<name>I7MFJ3_TETTS</name>
<evidence type="ECO:0007829" key="6">
    <source>
        <dbReference type="PDB" id="7LHK"/>
    </source>
</evidence>
<sequence length="335" mass="38427">MINGIKNLFSYLFDSKDYSTFSGVVDIIVVRQPDDSLKSMPFHIRFGTLKVLDNQNINIQITVNDKKIEDVFMLMLPEGACYFPELNAKNEIQKKLRPSSAILKKFNLKNGYNKIQFIAESDLQGKQLIEGKIYLYNYDTKLVISDVDGTVTKSDVKGHISTIIGKEWTHDDIAELYTNIQKNGYKMVYLSSRPLYFYNYTQGYLKGIIQNGFTMPDGPILLSPDQIISSLNREVVYKKADEFKGALLKDLRRVFPEEVNPIFAGFGNRDTDATACLYAGVIIDNIFIINEQSQVEILGKQEKSSYKKINEKIQELFPRLPKKKEEKQQNKQLPK</sequence>
<feature type="binding site" evidence="4">
    <location>
        <position position="272"/>
    </location>
    <ligand>
        <name>Ca(2+)</name>
        <dbReference type="ChEBI" id="CHEBI:29108"/>
    </ligand>
</feature>
<dbReference type="PANTHER" id="PTHR12181:SF12">
    <property type="entry name" value="PHOSPHATIDATE PHOSPHATASE"/>
    <property type="match status" value="1"/>
</dbReference>
<feature type="binding site" evidence="4">
    <location>
        <position position="146"/>
    </location>
    <ligand>
        <name>Ca(2+)</name>
        <dbReference type="ChEBI" id="CHEBI:29108"/>
    </ligand>
</feature>
<dbReference type="InterPro" id="IPR036412">
    <property type="entry name" value="HAD-like_sf"/>
</dbReference>
<dbReference type="KEGG" id="tet:TTHERM_00215970"/>
<keyword evidence="4 5" id="KW-0479">Metal-binding</keyword>
<dbReference type="eggNOG" id="KOG2116">
    <property type="taxonomic scope" value="Eukaryota"/>
</dbReference>
<feature type="binding site" evidence="5">
    <location>
        <position position="146"/>
    </location>
    <ligand>
        <name>Mg(2+)</name>
        <dbReference type="ChEBI" id="CHEBI:18420"/>
    </ligand>
</feature>
<dbReference type="PDBsum" id="6TZZ"/>
<evidence type="ECO:0000313" key="2">
    <source>
        <dbReference type="EMBL" id="EAS00222.1"/>
    </source>
</evidence>
<proteinExistence type="evidence at protein level"/>
<gene>
    <name evidence="2" type="ORF">TTHERM_00215970</name>
</gene>
<dbReference type="Proteomes" id="UP000009168">
    <property type="component" value="Unassembled WGS sequence"/>
</dbReference>
<dbReference type="EMBL" id="GG662621">
    <property type="protein sequence ID" value="EAS00222.1"/>
    <property type="molecule type" value="Genomic_DNA"/>
</dbReference>
<dbReference type="SMR" id="I7MFJ3"/>
<dbReference type="SUPFAM" id="SSF56784">
    <property type="entry name" value="HAD-like"/>
    <property type="match status" value="1"/>
</dbReference>
<dbReference type="RefSeq" id="XP_001020467.1">
    <property type="nucleotide sequence ID" value="XM_001020467.1"/>
</dbReference>
<keyword evidence="4" id="KW-0106">Calcium</keyword>
<dbReference type="HOGENOM" id="CLU_002546_4_1_1"/>
<dbReference type="InterPro" id="IPR031315">
    <property type="entry name" value="LNS2/PITP"/>
</dbReference>
<dbReference type="OMA" id="YTQDHIC"/>
<dbReference type="InterPro" id="IPR026058">
    <property type="entry name" value="LIPIN"/>
</dbReference>
<feature type="domain" description="LNS2/PITP" evidence="1">
    <location>
        <begin position="142"/>
        <end position="298"/>
    </location>
</feature>
<dbReference type="AlphaFoldDB" id="I7MFJ3"/>
<evidence type="ECO:0007829" key="4">
    <source>
        <dbReference type="PDB" id="6TZY"/>
    </source>
</evidence>
<dbReference type="Gene3D" id="3.40.50.1000">
    <property type="entry name" value="HAD superfamily/HAD-like"/>
    <property type="match status" value="1"/>
</dbReference>
<reference evidence="4 5" key="2">
    <citation type="journal article" date="2020" name="Nat. Commun.">
        <title>Crystal Structure of a lipin/Pah Phosphatidic Acid Phosphatase.</title>
        <authorList>
            <person name="Khayyo V.I."/>
            <person name="Hoffmann R.M."/>
            <person name="Wang H."/>
            <person name="Bell J.A."/>
            <person name="Burke J.E."/>
            <person name="Reue K."/>
            <person name="Airola M.V."/>
        </authorList>
    </citation>
    <scope>X-RAY CRYSTALLOGRAPHY (3.00 ANGSTROMS) OF 1-321 IN COMPLEX WITH CA(2+) AND MG(2+)</scope>
</reference>
<dbReference type="PDB" id="7LHK">
    <property type="method" value="X-ray"/>
    <property type="resolution" value="1.95 A"/>
    <property type="chains" value="A/B=21-321"/>
</dbReference>
<dbReference type="OrthoDB" id="4567at2759"/>
<dbReference type="InterPro" id="IPR023214">
    <property type="entry name" value="HAD_sf"/>
</dbReference>
<dbReference type="PANTHER" id="PTHR12181">
    <property type="entry name" value="LIPIN"/>
    <property type="match status" value="1"/>
</dbReference>
<feature type="binding site" evidence="5">
    <location>
        <position position="148"/>
    </location>
    <ligand>
        <name>Mg(2+)</name>
        <dbReference type="ChEBI" id="CHEBI:18420"/>
    </ligand>
</feature>
<evidence type="ECO:0000259" key="1">
    <source>
        <dbReference type="SMART" id="SM00775"/>
    </source>
</evidence>
<dbReference type="InterPro" id="IPR013209">
    <property type="entry name" value="LNS2"/>
</dbReference>
<evidence type="ECO:0000313" key="3">
    <source>
        <dbReference type="Proteomes" id="UP000009168"/>
    </source>
</evidence>